<feature type="compositionally biased region" description="Polar residues" evidence="1">
    <location>
        <begin position="185"/>
        <end position="205"/>
    </location>
</feature>
<evidence type="ECO:0000313" key="3">
    <source>
        <dbReference type="Proteomes" id="UP000815677"/>
    </source>
</evidence>
<proteinExistence type="predicted"/>
<protein>
    <submittedName>
        <fullName evidence="2">Uncharacterized protein</fullName>
    </submittedName>
</protein>
<keyword evidence="3" id="KW-1185">Reference proteome</keyword>
<name>A0ABQ0LM12_MYCCL</name>
<evidence type="ECO:0000313" key="2">
    <source>
        <dbReference type="EMBL" id="GAT52161.1"/>
    </source>
</evidence>
<sequence>MNPPAPHAIAQHPGERKLKHVRQTRQFAWTSTSRSSYRGGRSMRMRCTSRARRLHRDVGARSTVRRRHRCRASTASTAESSSSHVWTRRQRRDASYSIAHRRQLNDNVSKSTPPPSLAGANAPAHPLPVSVPLPNAISSHFRLQRRSPSRPVYPVYAPYPRISHRELDTKCVKSRRRLRDEPDPHTTSTPTSAPDQTNANGTTHPSARFPESISRPRYRDTAKLGARSRESQPGTPNDADYVPPPTQPFKPVHARMKLERLYKNNAFTAAELELRKNLKKEFSGHEREDGEDADFEALERNESAPEFLKRIRKEYSAVLRYPYRYESNELQVFVATGRYFDSRARFRLAVEGLAMTMEEDDKVASAALPHSTTYTSSLDAARLAFGRHRRDLRLTATSGRVLHDDRPSSSFRRCLHAAAEPGGQAGSEPGPLLVSSTSRPTSDDADDGATCASSPFVSVAPKVIRVSRTVSSSPCHHVYALPPKGTPPSLIQPQLLPSAKPAVHLAACPRLRHRLLRAKPRRVCAVPVAAVLRRHERAARSRQDTVSFLHPSSGAASFTYNTRGFSASNHPPYLPLAVTFVVVVDVSRRCWGMRLPSPSHGHFLPVCLLRIRYDGSKGQADGFVAVRLDPSGADGDEDAMMNLAQRQQSAATSSKT</sequence>
<organism evidence="2 3">
    <name type="scientific">Mycena chlorophos</name>
    <name type="common">Agaric fungus</name>
    <name type="synonym">Agaricus chlorophos</name>
    <dbReference type="NCBI Taxonomy" id="658473"/>
    <lineage>
        <taxon>Eukaryota</taxon>
        <taxon>Fungi</taxon>
        <taxon>Dikarya</taxon>
        <taxon>Basidiomycota</taxon>
        <taxon>Agaricomycotina</taxon>
        <taxon>Agaricomycetes</taxon>
        <taxon>Agaricomycetidae</taxon>
        <taxon>Agaricales</taxon>
        <taxon>Marasmiineae</taxon>
        <taxon>Mycenaceae</taxon>
        <taxon>Mycena</taxon>
    </lineage>
</organism>
<feature type="compositionally biased region" description="Basic and acidic residues" evidence="1">
    <location>
        <begin position="217"/>
        <end position="230"/>
    </location>
</feature>
<evidence type="ECO:0000256" key="1">
    <source>
        <dbReference type="SAM" id="MobiDB-lite"/>
    </source>
</evidence>
<feature type="region of interest" description="Disordered" evidence="1">
    <location>
        <begin position="1"/>
        <end position="123"/>
    </location>
</feature>
<dbReference type="EMBL" id="DF847619">
    <property type="protein sequence ID" value="GAT52161.1"/>
    <property type="molecule type" value="Genomic_DNA"/>
</dbReference>
<feature type="region of interest" description="Disordered" evidence="1">
    <location>
        <begin position="420"/>
        <end position="451"/>
    </location>
</feature>
<feature type="compositionally biased region" description="Low complexity" evidence="1">
    <location>
        <begin position="72"/>
        <end position="83"/>
    </location>
</feature>
<feature type="region of interest" description="Disordered" evidence="1">
    <location>
        <begin position="174"/>
        <end position="250"/>
    </location>
</feature>
<dbReference type="Proteomes" id="UP000815677">
    <property type="component" value="Unassembled WGS sequence"/>
</dbReference>
<gene>
    <name evidence="2" type="ORF">MCHLO_09242</name>
</gene>
<accession>A0ABQ0LM12</accession>
<feature type="compositionally biased region" description="Basic residues" evidence="1">
    <location>
        <begin position="41"/>
        <end position="55"/>
    </location>
</feature>
<reference evidence="2" key="1">
    <citation type="submission" date="2014-09" db="EMBL/GenBank/DDBJ databases">
        <title>Genome sequence of the luminous mushroom Mycena chlorophos for searching fungal bioluminescence genes.</title>
        <authorList>
            <person name="Tanaka Y."/>
            <person name="Kasuga D."/>
            <person name="Oba Y."/>
            <person name="Hase S."/>
            <person name="Sato K."/>
            <person name="Oba Y."/>
            <person name="Sakakibara Y."/>
        </authorList>
    </citation>
    <scope>NUCLEOTIDE SEQUENCE</scope>
</reference>
<feature type="compositionally biased region" description="Low complexity" evidence="1">
    <location>
        <begin position="30"/>
        <end position="40"/>
    </location>
</feature>